<dbReference type="EMBL" id="OV651830">
    <property type="protein sequence ID" value="CAH1105137.1"/>
    <property type="molecule type" value="Genomic_DNA"/>
</dbReference>
<dbReference type="PANTHER" id="PTHR23235">
    <property type="entry name" value="KRUEPPEL-LIKE TRANSCRIPTION FACTOR"/>
    <property type="match status" value="1"/>
</dbReference>
<dbReference type="InterPro" id="IPR013087">
    <property type="entry name" value="Znf_C2H2_type"/>
</dbReference>
<feature type="region of interest" description="Disordered" evidence="13">
    <location>
        <begin position="37"/>
        <end position="60"/>
    </location>
</feature>
<feature type="compositionally biased region" description="Basic residues" evidence="13">
    <location>
        <begin position="594"/>
        <end position="604"/>
    </location>
</feature>
<gene>
    <name evidence="15" type="ORF">PSYICH_LOCUS5762</name>
</gene>
<feature type="compositionally biased region" description="Low complexity" evidence="13">
    <location>
        <begin position="40"/>
        <end position="60"/>
    </location>
</feature>
<evidence type="ECO:0000259" key="14">
    <source>
        <dbReference type="PROSITE" id="PS50157"/>
    </source>
</evidence>
<feature type="region of interest" description="Disordered" evidence="13">
    <location>
        <begin position="590"/>
        <end position="637"/>
    </location>
</feature>
<dbReference type="FunFam" id="3.30.160.60:FF:000014">
    <property type="entry name" value="Transcription factor Sp3"/>
    <property type="match status" value="1"/>
</dbReference>
<comment type="similarity">
    <text evidence="11">Belongs to the Sp1 C2H2-type zinc-finger protein family.</text>
</comment>
<evidence type="ECO:0000256" key="5">
    <source>
        <dbReference type="ARBA" id="ARBA00022833"/>
    </source>
</evidence>
<keyword evidence="5" id="KW-0862">Zinc</keyword>
<organism evidence="15 16">
    <name type="scientific">Psylliodes chrysocephalus</name>
    <dbReference type="NCBI Taxonomy" id="3402493"/>
    <lineage>
        <taxon>Eukaryota</taxon>
        <taxon>Metazoa</taxon>
        <taxon>Ecdysozoa</taxon>
        <taxon>Arthropoda</taxon>
        <taxon>Hexapoda</taxon>
        <taxon>Insecta</taxon>
        <taxon>Pterygota</taxon>
        <taxon>Neoptera</taxon>
        <taxon>Endopterygota</taxon>
        <taxon>Coleoptera</taxon>
        <taxon>Polyphaga</taxon>
        <taxon>Cucujiformia</taxon>
        <taxon>Chrysomeloidea</taxon>
        <taxon>Chrysomelidae</taxon>
        <taxon>Galerucinae</taxon>
        <taxon>Alticini</taxon>
        <taxon>Psylliodes</taxon>
    </lineage>
</organism>
<keyword evidence="3" id="KW-0677">Repeat</keyword>
<dbReference type="Proteomes" id="UP001153636">
    <property type="component" value="Chromosome 18"/>
</dbReference>
<evidence type="ECO:0000256" key="11">
    <source>
        <dbReference type="ARBA" id="ARBA00038409"/>
    </source>
</evidence>
<feature type="domain" description="C2H2-type" evidence="14">
    <location>
        <begin position="547"/>
        <end position="576"/>
    </location>
</feature>
<evidence type="ECO:0000313" key="15">
    <source>
        <dbReference type="EMBL" id="CAH1105137.1"/>
    </source>
</evidence>
<keyword evidence="2" id="KW-0479">Metal-binding</keyword>
<evidence type="ECO:0000256" key="1">
    <source>
        <dbReference type="ARBA" id="ARBA00004123"/>
    </source>
</evidence>
<dbReference type="Gene3D" id="3.30.160.60">
    <property type="entry name" value="Classic Zinc Finger"/>
    <property type="match status" value="3"/>
</dbReference>
<dbReference type="GO" id="GO:0005634">
    <property type="term" value="C:nucleus"/>
    <property type="evidence" value="ECO:0007669"/>
    <property type="project" value="UniProtKB-SubCell"/>
</dbReference>
<reference evidence="15" key="1">
    <citation type="submission" date="2022-01" db="EMBL/GenBank/DDBJ databases">
        <authorList>
            <person name="King R."/>
        </authorList>
    </citation>
    <scope>NUCLEOTIDE SEQUENCE</scope>
</reference>
<evidence type="ECO:0000256" key="4">
    <source>
        <dbReference type="ARBA" id="ARBA00022771"/>
    </source>
</evidence>
<keyword evidence="8" id="KW-0804">Transcription</keyword>
<sequence length="697" mass="76061">MTSEVQEVRVEYVENSPQESKPTPSPLALLAATCSRIGPTSNETSTGTMSTTPTPSNVKSVPVAASPQVVSMPVGLPQQLQQQLLQQQVNAAAAAAGQNALAYNVMQPMQTVTVDGQEALFIPTMSLGGGQQHQQIFSPSQIMRAPNTVIPANIQNLQSLQNLQNLQNLQTVQLSNGQSVTVRPSIPQMVQFPMQQTIPIQVPISTGNGQTVYQTIHFPVQLAAPNIIQAAQPQYANILTPNGQIQQLQIATSVAAPHTPTSVAQSTAQISQSPQRTYRQTINSPPLAVQNMIQAQPQFANVLMPNGQIQQLQIATSMGSAPQTPAQQTTTQIQAQIDATPQLTFTGANGQQFTVIPAANLQQVRNATVGNLGNLGNLIQVPNIQAIPNIQNIPGLGNVQVITQQAQAAAPTQISVGQHIQQDPTDPNKWQVIPTVTATPQGNVAQPTASSGGTVNTGQMTPTVTLVTSPDNSNTTTIQMSSDANQNDLQKQRVRRVACTCPNCQEGERHTDRKKQHICHIPGCNKVYGKTSHLRAHLRWHTGERPFVCTWLFCGKRFTRSDELQRHRRTHTGEKRFQCNECNKKFMRSDHLSKHLKTHQKQRITRQDMPDDQDEDESWEQDQPVSTPEPQTDMKPVWITDSKNNIKYAITHVNYSQEAATSTQSASSDSSSNEEKMMITISTSEPDELIIADPLDS</sequence>
<feature type="domain" description="C2H2-type" evidence="14">
    <location>
        <begin position="517"/>
        <end position="546"/>
    </location>
</feature>
<dbReference type="FunFam" id="3.30.160.60:FF:000026">
    <property type="entry name" value="Transcription factor Sp3"/>
    <property type="match status" value="1"/>
</dbReference>
<evidence type="ECO:0000256" key="7">
    <source>
        <dbReference type="ARBA" id="ARBA00023125"/>
    </source>
</evidence>
<comment type="function">
    <text evidence="10">Transcription factor which plays a key role in limb development. Positively regulates FGF8 expression in the apical ectodermal ridge (AER) and contributes to limb outgrowth in embryos.</text>
</comment>
<dbReference type="Pfam" id="PF00096">
    <property type="entry name" value="zf-C2H2"/>
    <property type="match status" value="2"/>
</dbReference>
<dbReference type="OrthoDB" id="6365676at2759"/>
<keyword evidence="6" id="KW-0805">Transcription regulation</keyword>
<feature type="compositionally biased region" description="Basic and acidic residues" evidence="13">
    <location>
        <begin position="1"/>
        <end position="12"/>
    </location>
</feature>
<keyword evidence="9" id="KW-0539">Nucleus</keyword>
<evidence type="ECO:0000256" key="13">
    <source>
        <dbReference type="SAM" id="MobiDB-lite"/>
    </source>
</evidence>
<feature type="compositionally biased region" description="Acidic residues" evidence="13">
    <location>
        <begin position="685"/>
        <end position="697"/>
    </location>
</feature>
<comment type="subcellular location">
    <subcellularLocation>
        <location evidence="1">Nucleus</location>
    </subcellularLocation>
</comment>
<evidence type="ECO:0000256" key="9">
    <source>
        <dbReference type="ARBA" id="ARBA00023242"/>
    </source>
</evidence>
<dbReference type="SUPFAM" id="SSF57667">
    <property type="entry name" value="beta-beta-alpha zinc fingers"/>
    <property type="match status" value="2"/>
</dbReference>
<evidence type="ECO:0000256" key="12">
    <source>
        <dbReference type="PROSITE-ProRule" id="PRU00042"/>
    </source>
</evidence>
<evidence type="ECO:0000256" key="3">
    <source>
        <dbReference type="ARBA" id="ARBA00022737"/>
    </source>
</evidence>
<evidence type="ECO:0000256" key="6">
    <source>
        <dbReference type="ARBA" id="ARBA00023015"/>
    </source>
</evidence>
<dbReference type="PANTHER" id="PTHR23235:SF165">
    <property type="entry name" value="TRANSCRIPTION FACTOR BTD"/>
    <property type="match status" value="1"/>
</dbReference>
<dbReference type="PROSITE" id="PS00028">
    <property type="entry name" value="ZINC_FINGER_C2H2_1"/>
    <property type="match status" value="3"/>
</dbReference>
<feature type="compositionally biased region" description="Low complexity" evidence="13">
    <location>
        <begin position="656"/>
        <end position="671"/>
    </location>
</feature>
<feature type="region of interest" description="Disordered" evidence="13">
    <location>
        <begin position="1"/>
        <end position="25"/>
    </location>
</feature>
<keyword evidence="7" id="KW-0238">DNA-binding</keyword>
<evidence type="ECO:0000256" key="2">
    <source>
        <dbReference type="ARBA" id="ARBA00022723"/>
    </source>
</evidence>
<feature type="compositionally biased region" description="Acidic residues" evidence="13">
    <location>
        <begin position="610"/>
        <end position="620"/>
    </location>
</feature>
<feature type="region of interest" description="Disordered" evidence="13">
    <location>
        <begin position="656"/>
        <end position="697"/>
    </location>
</feature>
<keyword evidence="16" id="KW-1185">Reference proteome</keyword>
<dbReference type="GO" id="GO:0000981">
    <property type="term" value="F:DNA-binding transcription factor activity, RNA polymerase II-specific"/>
    <property type="evidence" value="ECO:0007669"/>
    <property type="project" value="TreeGrafter"/>
</dbReference>
<dbReference type="FunFam" id="3.30.160.60:FF:000077">
    <property type="entry name" value="Sp8 transcription factor"/>
    <property type="match status" value="1"/>
</dbReference>
<dbReference type="GO" id="GO:0000978">
    <property type="term" value="F:RNA polymerase II cis-regulatory region sequence-specific DNA binding"/>
    <property type="evidence" value="ECO:0007669"/>
    <property type="project" value="TreeGrafter"/>
</dbReference>
<dbReference type="PROSITE" id="PS50157">
    <property type="entry name" value="ZINC_FINGER_C2H2_2"/>
    <property type="match status" value="3"/>
</dbReference>
<evidence type="ECO:0000313" key="16">
    <source>
        <dbReference type="Proteomes" id="UP001153636"/>
    </source>
</evidence>
<keyword evidence="4 12" id="KW-0863">Zinc-finger</keyword>
<proteinExistence type="inferred from homology"/>
<evidence type="ECO:0000256" key="8">
    <source>
        <dbReference type="ARBA" id="ARBA00023163"/>
    </source>
</evidence>
<feature type="domain" description="C2H2-type" evidence="14">
    <location>
        <begin position="577"/>
        <end position="604"/>
    </location>
</feature>
<dbReference type="SMART" id="SM00355">
    <property type="entry name" value="ZnF_C2H2"/>
    <property type="match status" value="3"/>
</dbReference>
<dbReference type="InterPro" id="IPR036236">
    <property type="entry name" value="Znf_C2H2_sf"/>
</dbReference>
<accession>A0A9P0CUX4</accession>
<dbReference type="AlphaFoldDB" id="A0A9P0CUX4"/>
<name>A0A9P0CUX4_9CUCU</name>
<protein>
    <recommendedName>
        <fullName evidence="14">C2H2-type domain-containing protein</fullName>
    </recommendedName>
</protein>
<evidence type="ECO:0000256" key="10">
    <source>
        <dbReference type="ARBA" id="ARBA00037677"/>
    </source>
</evidence>
<dbReference type="GO" id="GO:0008270">
    <property type="term" value="F:zinc ion binding"/>
    <property type="evidence" value="ECO:0007669"/>
    <property type="project" value="UniProtKB-KW"/>
</dbReference>